<dbReference type="OrthoDB" id="6819390at2759"/>
<sequence length="309" mass="35320">MRASAAILFFAAWPCFIHAQNTRSRENGRNFAYGINENLIRIVPCVKNLGLSKCVAAYGAWRAEKSLNPLESLNSERFPWQRYYNVSDDVLYTDLCDRAERLLQRRPLELHLNQDYSLQLGVTGNGSLNVDVLKSDMISGRSSMKKLEKYFYELVPFMVLPGLLMSAVLPFFLPTLKMMTLGAGLLNNMALTGAVFTLLRNNAFNDKYEKKVIYLNDGYLNDKFEPLADTPAEFVVEGDFDKYPEKYAGLEDTDIKEFHVNGEDSLNSDWLKQISGNDAVKLFRNNFIASDWKRKNDDAQNTKWVSRDN</sequence>
<keyword evidence="2" id="KW-0732">Signal</keyword>
<keyword evidence="1" id="KW-0472">Membrane</keyword>
<reference evidence="4" key="1">
    <citation type="submission" date="2025-08" db="UniProtKB">
        <authorList>
            <consortium name="RefSeq"/>
        </authorList>
    </citation>
    <scope>IDENTIFICATION</scope>
</reference>
<evidence type="ECO:0000256" key="1">
    <source>
        <dbReference type="SAM" id="Phobius"/>
    </source>
</evidence>
<evidence type="ECO:0000313" key="4">
    <source>
        <dbReference type="RefSeq" id="XP_023935407.2"/>
    </source>
</evidence>
<dbReference type="AlphaFoldDB" id="A0A6J1MRB5"/>
<protein>
    <submittedName>
        <fullName evidence="4">Uncharacterized protein LOC112043947</fullName>
    </submittedName>
</protein>
<keyword evidence="1" id="KW-1133">Transmembrane helix</keyword>
<keyword evidence="1" id="KW-0812">Transmembrane</keyword>
<keyword evidence="3" id="KW-1185">Reference proteome</keyword>
<dbReference type="RefSeq" id="XP_023935407.2">
    <property type="nucleotide sequence ID" value="XM_024079639.2"/>
</dbReference>
<name>A0A6J1MRB5_BICAN</name>
<feature type="chain" id="PRO_5047472127" evidence="2">
    <location>
        <begin position="20"/>
        <end position="309"/>
    </location>
</feature>
<feature type="transmembrane region" description="Helical" evidence="1">
    <location>
        <begin position="154"/>
        <end position="173"/>
    </location>
</feature>
<evidence type="ECO:0000313" key="3">
    <source>
        <dbReference type="Proteomes" id="UP001652582"/>
    </source>
</evidence>
<organism evidence="3 4">
    <name type="scientific">Bicyclus anynana</name>
    <name type="common">Squinting bush brown butterfly</name>
    <dbReference type="NCBI Taxonomy" id="110368"/>
    <lineage>
        <taxon>Eukaryota</taxon>
        <taxon>Metazoa</taxon>
        <taxon>Ecdysozoa</taxon>
        <taxon>Arthropoda</taxon>
        <taxon>Hexapoda</taxon>
        <taxon>Insecta</taxon>
        <taxon>Pterygota</taxon>
        <taxon>Neoptera</taxon>
        <taxon>Endopterygota</taxon>
        <taxon>Lepidoptera</taxon>
        <taxon>Glossata</taxon>
        <taxon>Ditrysia</taxon>
        <taxon>Papilionoidea</taxon>
        <taxon>Nymphalidae</taxon>
        <taxon>Satyrinae</taxon>
        <taxon>Satyrini</taxon>
        <taxon>Mycalesina</taxon>
        <taxon>Bicyclus</taxon>
    </lineage>
</organism>
<dbReference type="KEGG" id="bany:112043947"/>
<feature type="transmembrane region" description="Helical" evidence="1">
    <location>
        <begin position="179"/>
        <end position="199"/>
    </location>
</feature>
<gene>
    <name evidence="4" type="primary">LOC112043947</name>
</gene>
<feature type="signal peptide" evidence="2">
    <location>
        <begin position="1"/>
        <end position="19"/>
    </location>
</feature>
<proteinExistence type="predicted"/>
<dbReference type="Proteomes" id="UP001652582">
    <property type="component" value="Chromosome 9"/>
</dbReference>
<evidence type="ECO:0000256" key="2">
    <source>
        <dbReference type="SAM" id="SignalP"/>
    </source>
</evidence>
<dbReference type="GeneID" id="112043947"/>
<accession>A0A6J1MRB5</accession>